<reference evidence="4" key="1">
    <citation type="submission" date="2015-01" db="EMBL/GenBank/DDBJ databases">
        <authorList>
            <person name="Aksoy S."/>
            <person name="Warren W."/>
            <person name="Wilson R.K."/>
        </authorList>
    </citation>
    <scope>NUCLEOTIDE SEQUENCE [LARGE SCALE GENOMIC DNA]</scope>
    <source>
        <strain evidence="4">IAEA</strain>
    </source>
</reference>
<dbReference type="Proteomes" id="UP000092460">
    <property type="component" value="Unassembled WGS sequence"/>
</dbReference>
<dbReference type="EMBL" id="JXJN01021005">
    <property type="status" value="NOT_ANNOTATED_CDS"/>
    <property type="molecule type" value="Genomic_DNA"/>
</dbReference>
<evidence type="ECO:0000259" key="2">
    <source>
        <dbReference type="Pfam" id="PF18396"/>
    </source>
</evidence>
<reference evidence="3" key="2">
    <citation type="submission" date="2020-05" db="UniProtKB">
        <authorList>
            <consortium name="EnsemblMetazoa"/>
        </authorList>
    </citation>
    <scope>IDENTIFICATION</scope>
    <source>
        <strain evidence="3">IAEA</strain>
    </source>
</reference>
<dbReference type="EMBL" id="JXJN01021004">
    <property type="status" value="NOT_ANNOTATED_CDS"/>
    <property type="molecule type" value="Genomic_DNA"/>
</dbReference>
<dbReference type="STRING" id="67801.A0A1B0BV06"/>
<evidence type="ECO:0000256" key="1">
    <source>
        <dbReference type="SAM" id="MobiDB-lite"/>
    </source>
</evidence>
<sequence>MEIFLEPEELIEHFRERILMQTKVPMERQILLFNNEHLEKKLLPTPLAFPATYTENPIILCSNDENTFAQKYQQVKKNTVTCDVGGGVGDRAVSSGSGSNDIEEANELSQLLSY</sequence>
<dbReference type="Gene3D" id="3.10.20.90">
    <property type="entry name" value="Phosphatidylinositol 3-kinase Catalytic Subunit, Chain A, domain 1"/>
    <property type="match status" value="1"/>
</dbReference>
<keyword evidence="4" id="KW-1185">Reference proteome</keyword>
<dbReference type="EnsemblMetazoa" id="GPPI041279-RA">
    <property type="protein sequence ID" value="GPPI041279-PA"/>
    <property type="gene ID" value="GPPI041279"/>
</dbReference>
<dbReference type="VEuPathDB" id="VectorBase:GPPI041279"/>
<protein>
    <recommendedName>
        <fullName evidence="2">TANK binding kinase 1 ubiquitin-like domain-containing protein</fullName>
    </recommendedName>
</protein>
<dbReference type="SUPFAM" id="SSF54236">
    <property type="entry name" value="Ubiquitin-like"/>
    <property type="match status" value="1"/>
</dbReference>
<dbReference type="EMBL" id="JXJN01021006">
    <property type="status" value="NOT_ANNOTATED_CDS"/>
    <property type="molecule type" value="Genomic_DNA"/>
</dbReference>
<dbReference type="AlphaFoldDB" id="A0A1B0BV06"/>
<dbReference type="Pfam" id="PF18396">
    <property type="entry name" value="TBK1_ULD"/>
    <property type="match status" value="1"/>
</dbReference>
<evidence type="ECO:0000313" key="3">
    <source>
        <dbReference type="EnsemblMetazoa" id="GPPI041279-PA"/>
    </source>
</evidence>
<dbReference type="InterPro" id="IPR029071">
    <property type="entry name" value="Ubiquitin-like_domsf"/>
</dbReference>
<accession>A0A1B0BV06</accession>
<feature type="domain" description="TANK binding kinase 1 ubiquitin-like" evidence="2">
    <location>
        <begin position="2"/>
        <end position="66"/>
    </location>
</feature>
<feature type="region of interest" description="Disordered" evidence="1">
    <location>
        <begin position="92"/>
        <end position="114"/>
    </location>
</feature>
<evidence type="ECO:0000313" key="4">
    <source>
        <dbReference type="Proteomes" id="UP000092460"/>
    </source>
</evidence>
<proteinExistence type="predicted"/>
<dbReference type="InterPro" id="IPR041087">
    <property type="entry name" value="TBK1_ULD"/>
</dbReference>
<organism evidence="3 4">
    <name type="scientific">Glossina palpalis gambiensis</name>
    <dbReference type="NCBI Taxonomy" id="67801"/>
    <lineage>
        <taxon>Eukaryota</taxon>
        <taxon>Metazoa</taxon>
        <taxon>Ecdysozoa</taxon>
        <taxon>Arthropoda</taxon>
        <taxon>Hexapoda</taxon>
        <taxon>Insecta</taxon>
        <taxon>Pterygota</taxon>
        <taxon>Neoptera</taxon>
        <taxon>Endopterygota</taxon>
        <taxon>Diptera</taxon>
        <taxon>Brachycera</taxon>
        <taxon>Muscomorpha</taxon>
        <taxon>Hippoboscoidea</taxon>
        <taxon>Glossinidae</taxon>
        <taxon>Glossina</taxon>
    </lineage>
</organism>
<name>A0A1B0BV06_9MUSC</name>